<comment type="caution">
    <text evidence="1">The sequence shown here is derived from an EMBL/GenBank/DDBJ whole genome shotgun (WGS) entry which is preliminary data.</text>
</comment>
<name>A0A0F9EKM7_9ZZZZ</name>
<reference evidence="1" key="1">
    <citation type="journal article" date="2015" name="Nature">
        <title>Complex archaea that bridge the gap between prokaryotes and eukaryotes.</title>
        <authorList>
            <person name="Spang A."/>
            <person name="Saw J.H."/>
            <person name="Jorgensen S.L."/>
            <person name="Zaremba-Niedzwiedzka K."/>
            <person name="Martijn J."/>
            <person name="Lind A.E."/>
            <person name="van Eijk R."/>
            <person name="Schleper C."/>
            <person name="Guy L."/>
            <person name="Ettema T.J."/>
        </authorList>
    </citation>
    <scope>NUCLEOTIDE SEQUENCE</scope>
</reference>
<gene>
    <name evidence="1" type="ORF">LCGC14_2355630</name>
</gene>
<feature type="non-terminal residue" evidence="1">
    <location>
        <position position="1"/>
    </location>
</feature>
<sequence>FYAVTIYPHASTDGDTIGTLNLVAVAQFVLPFRVVVRNITFSVAVLEVGKFAGLGIYSVARNRLVHSGAVSVATTGIKTASVTAVTLEPGVYFFAWTLDGLTASLNAVPNLTQGTTAVIASEVATRFGFATNVSVAGVLPATLGGIGENLTFLLPICYMEP</sequence>
<organism evidence="1">
    <name type="scientific">marine sediment metagenome</name>
    <dbReference type="NCBI Taxonomy" id="412755"/>
    <lineage>
        <taxon>unclassified sequences</taxon>
        <taxon>metagenomes</taxon>
        <taxon>ecological metagenomes</taxon>
    </lineage>
</organism>
<evidence type="ECO:0000313" key="1">
    <source>
        <dbReference type="EMBL" id="KKL45440.1"/>
    </source>
</evidence>
<protein>
    <submittedName>
        <fullName evidence="1">Uncharacterized protein</fullName>
    </submittedName>
</protein>
<dbReference type="EMBL" id="LAZR01034384">
    <property type="protein sequence ID" value="KKL45440.1"/>
    <property type="molecule type" value="Genomic_DNA"/>
</dbReference>
<dbReference type="AlphaFoldDB" id="A0A0F9EKM7"/>
<proteinExistence type="predicted"/>
<accession>A0A0F9EKM7</accession>